<reference evidence="4 5" key="1">
    <citation type="submission" date="2025-05" db="UniProtKB">
        <authorList>
            <consortium name="RefSeq"/>
        </authorList>
    </citation>
    <scope>IDENTIFICATION</scope>
    <source>
        <tissue evidence="4 5">Muscle</tissue>
    </source>
</reference>
<feature type="compositionally biased region" description="Polar residues" evidence="2">
    <location>
        <begin position="46"/>
        <end position="58"/>
    </location>
</feature>
<dbReference type="Pfam" id="PF13181">
    <property type="entry name" value="TPR_8"/>
    <property type="match status" value="1"/>
</dbReference>
<protein>
    <submittedName>
        <fullName evidence="4 5">Tetratricopeptide repeat protein 1-like</fullName>
    </submittedName>
</protein>
<feature type="repeat" description="TPR" evidence="1">
    <location>
        <begin position="223"/>
        <end position="256"/>
    </location>
</feature>
<accession>A0ABM1TDB1</accession>
<sequence length="323" mass="37254">MELNKSSSSSDYVPSNEEIIEELTKDLEKSVSKQVVDEDNEEKNKSSVYTSDSLSSENAYPKKSRDNFKEELSAEPCCSNIFQDNEMQSNECQKDNEQSVSQEEDSPESENSIVLEEDKEEDEIVVDEEYLKDLETQMTEEEKLEKKEEAQSLKNDGNEKFRNKQYLEAIKFYSKALQICPLSFTKERSTMYSNRAACRAKLEQNEEAIFDCTKALDLNPSYLKAILRRAQLHKTTEKLDEALTDYQQVLEIDPNILEAREACMVLPEQIKERNEKLKAEMLGKLKDLGNMILRPFGLSTDNFKFVQDPNTGGYSVNFQNNKR</sequence>
<dbReference type="RefSeq" id="XP_022253867.1">
    <property type="nucleotide sequence ID" value="XM_022398159.1"/>
</dbReference>
<keyword evidence="1" id="KW-0802">TPR repeat</keyword>
<dbReference type="GeneID" id="106469022"/>
<keyword evidence="3" id="KW-1185">Reference proteome</keyword>
<feature type="repeat" description="TPR" evidence="1">
    <location>
        <begin position="150"/>
        <end position="183"/>
    </location>
</feature>
<dbReference type="Proteomes" id="UP000694941">
    <property type="component" value="Unplaced"/>
</dbReference>
<evidence type="ECO:0000256" key="1">
    <source>
        <dbReference type="PROSITE-ProRule" id="PRU00339"/>
    </source>
</evidence>
<dbReference type="RefSeq" id="XP_013784931.1">
    <property type="nucleotide sequence ID" value="XM_013929477.2"/>
</dbReference>
<dbReference type="InterPro" id="IPR052769">
    <property type="entry name" value="TPR_domain_protein"/>
</dbReference>
<dbReference type="PANTHER" id="PTHR46014">
    <property type="entry name" value="TETRATRICOPEPTIDE REPEAT PROTEIN 1"/>
    <property type="match status" value="1"/>
</dbReference>
<feature type="region of interest" description="Disordered" evidence="2">
    <location>
        <begin position="28"/>
        <end position="70"/>
    </location>
</feature>
<organism evidence="3 5">
    <name type="scientific">Limulus polyphemus</name>
    <name type="common">Atlantic horseshoe crab</name>
    <dbReference type="NCBI Taxonomy" id="6850"/>
    <lineage>
        <taxon>Eukaryota</taxon>
        <taxon>Metazoa</taxon>
        <taxon>Ecdysozoa</taxon>
        <taxon>Arthropoda</taxon>
        <taxon>Chelicerata</taxon>
        <taxon>Merostomata</taxon>
        <taxon>Xiphosura</taxon>
        <taxon>Limulidae</taxon>
        <taxon>Limulus</taxon>
    </lineage>
</organism>
<evidence type="ECO:0000313" key="5">
    <source>
        <dbReference type="RefSeq" id="XP_022253867.1"/>
    </source>
</evidence>
<dbReference type="PROSITE" id="PS50005">
    <property type="entry name" value="TPR"/>
    <property type="match status" value="2"/>
</dbReference>
<dbReference type="SMART" id="SM00028">
    <property type="entry name" value="TPR"/>
    <property type="match status" value="3"/>
</dbReference>
<evidence type="ECO:0000256" key="2">
    <source>
        <dbReference type="SAM" id="MobiDB-lite"/>
    </source>
</evidence>
<gene>
    <name evidence="4 5" type="primary">LOC106469022</name>
</gene>
<evidence type="ECO:0000313" key="3">
    <source>
        <dbReference type="Proteomes" id="UP000694941"/>
    </source>
</evidence>
<dbReference type="InterPro" id="IPR011990">
    <property type="entry name" value="TPR-like_helical_dom_sf"/>
</dbReference>
<dbReference type="InterPro" id="IPR019734">
    <property type="entry name" value="TPR_rpt"/>
</dbReference>
<name>A0ABM1TDB1_LIMPO</name>
<feature type="region of interest" description="Disordered" evidence="2">
    <location>
        <begin position="88"/>
        <end position="122"/>
    </location>
</feature>
<dbReference type="PANTHER" id="PTHR46014:SF1">
    <property type="entry name" value="TETRATRICOPEPTIDE REPEAT PROTEIN 1"/>
    <property type="match status" value="1"/>
</dbReference>
<dbReference type="SUPFAM" id="SSF48452">
    <property type="entry name" value="TPR-like"/>
    <property type="match status" value="1"/>
</dbReference>
<dbReference type="Pfam" id="PF00515">
    <property type="entry name" value="TPR_1"/>
    <property type="match status" value="1"/>
</dbReference>
<evidence type="ECO:0000313" key="4">
    <source>
        <dbReference type="RefSeq" id="XP_013784931.1"/>
    </source>
</evidence>
<proteinExistence type="predicted"/>
<dbReference type="Gene3D" id="1.25.40.10">
    <property type="entry name" value="Tetratricopeptide repeat domain"/>
    <property type="match status" value="1"/>
</dbReference>